<dbReference type="RefSeq" id="WP_378296317.1">
    <property type="nucleotide sequence ID" value="NZ_JBHTJA010000003.1"/>
</dbReference>
<evidence type="ECO:0000313" key="2">
    <source>
        <dbReference type="Proteomes" id="UP001596972"/>
    </source>
</evidence>
<proteinExistence type="predicted"/>
<reference evidence="2" key="1">
    <citation type="journal article" date="2019" name="Int. J. Syst. Evol. Microbiol.">
        <title>The Global Catalogue of Microorganisms (GCM) 10K type strain sequencing project: providing services to taxonomists for standard genome sequencing and annotation.</title>
        <authorList>
            <consortium name="The Broad Institute Genomics Platform"/>
            <consortium name="The Broad Institute Genome Sequencing Center for Infectious Disease"/>
            <person name="Wu L."/>
            <person name="Ma J."/>
        </authorList>
    </citation>
    <scope>NUCLEOTIDE SEQUENCE [LARGE SCALE GENOMIC DNA]</scope>
    <source>
        <strain evidence="2">JCM 31202</strain>
    </source>
</reference>
<name>A0ABW3EGQ7_9ACTN</name>
<dbReference type="EMBL" id="JBHTJA010000003">
    <property type="protein sequence ID" value="MFD0899471.1"/>
    <property type="molecule type" value="Genomic_DNA"/>
</dbReference>
<evidence type="ECO:0000313" key="1">
    <source>
        <dbReference type="EMBL" id="MFD0899471.1"/>
    </source>
</evidence>
<sequence length="424" mass="46682">MVTRKYLDACAADPALRTVMASAELPEPLAAAWGKHLLPRPMFCDEAEIRGAADDLSALFRLLTSLPDRLFGGDVRAFCAALGMDERRIDIMTRFSGEPILYGRADLYHDGSGYRLMEFNVGSELGGVDISEVNRPLLATPPFRAFAEDHGLTHVGTPAAIARQFVRATGKDAPVVATLEGVGGIAAYETLHRSFQDAMRRHGIDLVYGEVDQVQTRNGRLYLHGKPIDLVLRYYSSNQIARDDRNERPAETVQRAHEDGRVVLWTPVSNGMFGYKSCLAMLSECDLPPGDRALVDRVLPWTRRLTPELADRVRAERETTILKPIAGLSGHGVRAGWDQDDREWADTVTECLREPYIAQRRIVPNREPVLDPATGESTDWSAVWGVFAFPDGYGGAFCRAVPDGGDSVVNFGATGARVTPVLHH</sequence>
<gene>
    <name evidence="1" type="ORF">ACFQ11_03645</name>
</gene>
<keyword evidence="2" id="KW-1185">Reference proteome</keyword>
<dbReference type="SUPFAM" id="SSF56059">
    <property type="entry name" value="Glutathione synthetase ATP-binding domain-like"/>
    <property type="match status" value="1"/>
</dbReference>
<protein>
    <recommendedName>
        <fullName evidence="3">Glutathionylspermidine synthase pre-ATP-grasp-like domain-containing protein</fullName>
    </recommendedName>
</protein>
<dbReference type="Proteomes" id="UP001596972">
    <property type="component" value="Unassembled WGS sequence"/>
</dbReference>
<comment type="caution">
    <text evidence="1">The sequence shown here is derived from an EMBL/GenBank/DDBJ whole genome shotgun (WGS) entry which is preliminary data.</text>
</comment>
<evidence type="ECO:0008006" key="3">
    <source>
        <dbReference type="Google" id="ProtNLM"/>
    </source>
</evidence>
<organism evidence="1 2">
    <name type="scientific">Actinomadura sediminis</name>
    <dbReference type="NCBI Taxonomy" id="1038904"/>
    <lineage>
        <taxon>Bacteria</taxon>
        <taxon>Bacillati</taxon>
        <taxon>Actinomycetota</taxon>
        <taxon>Actinomycetes</taxon>
        <taxon>Streptosporangiales</taxon>
        <taxon>Thermomonosporaceae</taxon>
        <taxon>Actinomadura</taxon>
    </lineage>
</organism>
<accession>A0ABW3EGQ7</accession>